<dbReference type="RefSeq" id="WP_211940629.1">
    <property type="nucleotide sequence ID" value="NZ_CP073078.1"/>
</dbReference>
<gene>
    <name evidence="2" type="ORF">KCG34_12260</name>
</gene>
<keyword evidence="3" id="KW-1185">Reference proteome</keyword>
<keyword evidence="1" id="KW-0472">Membrane</keyword>
<evidence type="ECO:0000256" key="1">
    <source>
        <dbReference type="SAM" id="Phobius"/>
    </source>
</evidence>
<reference evidence="2" key="1">
    <citation type="submission" date="2021-04" db="EMBL/GenBank/DDBJ databases">
        <title>The complete genome sequence of Caulobacter sp. S6.</title>
        <authorList>
            <person name="Tang Y."/>
            <person name="Ouyang W."/>
            <person name="Liu Q."/>
            <person name="Huang B."/>
            <person name="Guo Z."/>
            <person name="Lei P."/>
        </authorList>
    </citation>
    <scope>NUCLEOTIDE SEQUENCE</scope>
    <source>
        <strain evidence="2">S6</strain>
    </source>
</reference>
<keyword evidence="1" id="KW-0812">Transmembrane</keyword>
<sequence>MRFVWAYGMLTAWLLVPFGFLMANEPSGTGLIGLLIGGTGLLAVYYALAVLIYRVLKTGDLAERAEEIEEQEELRRAREAEAAAKAGA</sequence>
<dbReference type="AlphaFoldDB" id="A0A975G4T9"/>
<dbReference type="KEGG" id="caul:KCG34_12260"/>
<proteinExistence type="predicted"/>
<feature type="transmembrane region" description="Helical" evidence="1">
    <location>
        <begin position="33"/>
        <end position="56"/>
    </location>
</feature>
<protein>
    <submittedName>
        <fullName evidence="2">Uncharacterized protein</fullName>
    </submittedName>
</protein>
<evidence type="ECO:0000313" key="3">
    <source>
        <dbReference type="Proteomes" id="UP000676409"/>
    </source>
</evidence>
<accession>A0A975G4T9</accession>
<name>A0A975G4T9_9CAUL</name>
<dbReference type="EMBL" id="CP073078">
    <property type="protein sequence ID" value="QUD90579.1"/>
    <property type="molecule type" value="Genomic_DNA"/>
</dbReference>
<organism evidence="2 3">
    <name type="scientific">Phenylobacterium montanum</name>
    <dbReference type="NCBI Taxonomy" id="2823693"/>
    <lineage>
        <taxon>Bacteria</taxon>
        <taxon>Pseudomonadati</taxon>
        <taxon>Pseudomonadota</taxon>
        <taxon>Alphaproteobacteria</taxon>
        <taxon>Caulobacterales</taxon>
        <taxon>Caulobacteraceae</taxon>
        <taxon>Phenylobacterium</taxon>
    </lineage>
</organism>
<keyword evidence="1" id="KW-1133">Transmembrane helix</keyword>
<dbReference type="Proteomes" id="UP000676409">
    <property type="component" value="Chromosome"/>
</dbReference>
<evidence type="ECO:0000313" key="2">
    <source>
        <dbReference type="EMBL" id="QUD90579.1"/>
    </source>
</evidence>